<evidence type="ECO:0000256" key="4">
    <source>
        <dbReference type="ARBA" id="ARBA00022857"/>
    </source>
</evidence>
<dbReference type="CDD" id="cd00833">
    <property type="entry name" value="PKS"/>
    <property type="match status" value="1"/>
</dbReference>
<dbReference type="InterPro" id="IPR049552">
    <property type="entry name" value="PKS_DH_N"/>
</dbReference>
<dbReference type="InterPro" id="IPR013154">
    <property type="entry name" value="ADH-like_N"/>
</dbReference>
<dbReference type="InterPro" id="IPR011032">
    <property type="entry name" value="GroES-like_sf"/>
</dbReference>
<dbReference type="InterPro" id="IPR014030">
    <property type="entry name" value="Ketoacyl_synth_N"/>
</dbReference>
<dbReference type="Pfam" id="PF00698">
    <property type="entry name" value="Acyl_transf_1"/>
    <property type="match status" value="1"/>
</dbReference>
<dbReference type="InterPro" id="IPR014043">
    <property type="entry name" value="Acyl_transferase_dom"/>
</dbReference>
<organism evidence="13 14">
    <name type="scientific">Orbilia oligospora</name>
    <name type="common">Nematode-trapping fungus</name>
    <name type="synonym">Arthrobotrys oligospora</name>
    <dbReference type="NCBI Taxonomy" id="2813651"/>
    <lineage>
        <taxon>Eukaryota</taxon>
        <taxon>Fungi</taxon>
        <taxon>Dikarya</taxon>
        <taxon>Ascomycota</taxon>
        <taxon>Pezizomycotina</taxon>
        <taxon>Orbiliomycetes</taxon>
        <taxon>Orbiliales</taxon>
        <taxon>Orbiliaceae</taxon>
        <taxon>Orbilia</taxon>
    </lineage>
</organism>
<evidence type="ECO:0000259" key="10">
    <source>
        <dbReference type="PROSITE" id="PS50075"/>
    </source>
</evidence>
<dbReference type="Gene3D" id="3.10.129.110">
    <property type="entry name" value="Polyketide synthase dehydratase"/>
    <property type="match status" value="1"/>
</dbReference>
<dbReference type="SMART" id="SM00825">
    <property type="entry name" value="PKS_KS"/>
    <property type="match status" value="1"/>
</dbReference>
<dbReference type="InterPro" id="IPR009081">
    <property type="entry name" value="PP-bd_ACP"/>
</dbReference>
<dbReference type="GO" id="GO:0016491">
    <property type="term" value="F:oxidoreductase activity"/>
    <property type="evidence" value="ECO:0007669"/>
    <property type="project" value="UniProtKB-KW"/>
</dbReference>
<evidence type="ECO:0000256" key="5">
    <source>
        <dbReference type="ARBA" id="ARBA00023002"/>
    </source>
</evidence>
<dbReference type="PROSITE" id="PS00012">
    <property type="entry name" value="PHOSPHOPANTETHEINE"/>
    <property type="match status" value="1"/>
</dbReference>
<proteinExistence type="predicted"/>
<dbReference type="Pfam" id="PF08659">
    <property type="entry name" value="KR"/>
    <property type="match status" value="1"/>
</dbReference>
<gene>
    <name evidence="13" type="ORF">TWF679_009137</name>
</gene>
<dbReference type="InterPro" id="IPR036291">
    <property type="entry name" value="NAD(P)-bd_dom_sf"/>
</dbReference>
<feature type="region of interest" description="N-terminal hotdog fold" evidence="8">
    <location>
        <begin position="1012"/>
        <end position="1146"/>
    </location>
</feature>
<dbReference type="SUPFAM" id="SSF47336">
    <property type="entry name" value="ACP-like"/>
    <property type="match status" value="1"/>
</dbReference>
<dbReference type="Gene3D" id="1.10.1200.10">
    <property type="entry name" value="ACP-like"/>
    <property type="match status" value="1"/>
</dbReference>
<dbReference type="InterPro" id="IPR020806">
    <property type="entry name" value="PKS_PP-bd"/>
</dbReference>
<dbReference type="InterPro" id="IPR020807">
    <property type="entry name" value="PKS_DH"/>
</dbReference>
<comment type="caution">
    <text evidence="13">The sequence shown here is derived from an EMBL/GenBank/DDBJ whole genome shotgun (WGS) entry which is preliminary data.</text>
</comment>
<dbReference type="InterPro" id="IPR018201">
    <property type="entry name" value="Ketoacyl_synth_AS"/>
</dbReference>
<feature type="domain" description="Ketosynthase family 3 (KS3)" evidence="11">
    <location>
        <begin position="13"/>
        <end position="471"/>
    </location>
</feature>
<dbReference type="Gene3D" id="3.90.180.10">
    <property type="entry name" value="Medium-chain alcohol dehydrogenases, catalytic domain"/>
    <property type="match status" value="1"/>
</dbReference>
<dbReference type="Pfam" id="PF16197">
    <property type="entry name" value="KAsynt_C_assoc"/>
    <property type="match status" value="1"/>
</dbReference>
<dbReference type="PANTHER" id="PTHR43775">
    <property type="entry name" value="FATTY ACID SYNTHASE"/>
    <property type="match status" value="1"/>
</dbReference>
<keyword evidence="7" id="KW-0012">Acyltransferase</keyword>
<feature type="region of interest" description="Disordered" evidence="9">
    <location>
        <begin position="1000"/>
        <end position="1021"/>
    </location>
</feature>
<protein>
    <recommendedName>
        <fullName evidence="15">Carrier domain-containing protein</fullName>
    </recommendedName>
</protein>
<evidence type="ECO:0000256" key="7">
    <source>
        <dbReference type="ARBA" id="ARBA00023315"/>
    </source>
</evidence>
<dbReference type="InterPro" id="IPR016036">
    <property type="entry name" value="Malonyl_transacylase_ACP-bd"/>
</dbReference>
<dbReference type="SMART" id="SM00829">
    <property type="entry name" value="PKS_ER"/>
    <property type="match status" value="1"/>
</dbReference>
<evidence type="ECO:0000256" key="2">
    <source>
        <dbReference type="ARBA" id="ARBA00022553"/>
    </source>
</evidence>
<evidence type="ECO:0000256" key="3">
    <source>
        <dbReference type="ARBA" id="ARBA00022679"/>
    </source>
</evidence>
<dbReference type="InterPro" id="IPR014031">
    <property type="entry name" value="Ketoacyl_synth_C"/>
</dbReference>
<keyword evidence="6" id="KW-0511">Multifunctional enzyme</keyword>
<keyword evidence="1" id="KW-0596">Phosphopantetheine</keyword>
<dbReference type="SMART" id="SM00826">
    <property type="entry name" value="PKS_DH"/>
    <property type="match status" value="1"/>
</dbReference>
<evidence type="ECO:0000313" key="14">
    <source>
        <dbReference type="Proteomes" id="UP000614610"/>
    </source>
</evidence>
<dbReference type="InterPro" id="IPR013149">
    <property type="entry name" value="ADH-like_C"/>
</dbReference>
<dbReference type="SUPFAM" id="SSF55048">
    <property type="entry name" value="Probable ACP-binding domain of malonyl-CoA ACP transacylase"/>
    <property type="match status" value="1"/>
</dbReference>
<dbReference type="CDD" id="cd05195">
    <property type="entry name" value="enoyl_red"/>
    <property type="match status" value="1"/>
</dbReference>
<dbReference type="InterPro" id="IPR013968">
    <property type="entry name" value="PKS_KR"/>
</dbReference>
<dbReference type="InterPro" id="IPR020841">
    <property type="entry name" value="PKS_Beta-ketoAc_synthase_dom"/>
</dbReference>
<dbReference type="InterPro" id="IPR036736">
    <property type="entry name" value="ACP-like_sf"/>
</dbReference>
<feature type="domain" description="PKS/mFAS DH" evidence="12">
    <location>
        <begin position="1012"/>
        <end position="1325"/>
    </location>
</feature>
<evidence type="ECO:0000256" key="6">
    <source>
        <dbReference type="ARBA" id="ARBA00023268"/>
    </source>
</evidence>
<dbReference type="PANTHER" id="PTHR43775:SF29">
    <property type="entry name" value="ASPERFURANONE POLYKETIDE SYNTHASE AFOG-RELATED"/>
    <property type="match status" value="1"/>
</dbReference>
<dbReference type="CDD" id="cd05274">
    <property type="entry name" value="KR_FAS_SDR_x"/>
    <property type="match status" value="1"/>
</dbReference>
<dbReference type="Proteomes" id="UP000614610">
    <property type="component" value="Unassembled WGS sequence"/>
</dbReference>
<dbReference type="InterPro" id="IPR016035">
    <property type="entry name" value="Acyl_Trfase/lysoPLipase"/>
</dbReference>
<dbReference type="PROSITE" id="PS52004">
    <property type="entry name" value="KS3_2"/>
    <property type="match status" value="1"/>
</dbReference>
<dbReference type="Gene3D" id="3.40.50.720">
    <property type="entry name" value="NAD(P)-binding Rossmann-like Domain"/>
    <property type="match status" value="2"/>
</dbReference>
<dbReference type="InterPro" id="IPR056501">
    <property type="entry name" value="NAD-bd_HRPKS_sdrA"/>
</dbReference>
<evidence type="ECO:0008006" key="15">
    <source>
        <dbReference type="Google" id="ProtNLM"/>
    </source>
</evidence>
<dbReference type="InterPro" id="IPR016039">
    <property type="entry name" value="Thiolase-like"/>
</dbReference>
<dbReference type="GO" id="GO:0031177">
    <property type="term" value="F:phosphopantetheine binding"/>
    <property type="evidence" value="ECO:0007669"/>
    <property type="project" value="InterPro"/>
</dbReference>
<feature type="active site" description="Proton acceptor; for dehydratase activity" evidence="8">
    <location>
        <position position="1044"/>
    </location>
</feature>
<keyword evidence="3" id="KW-0808">Transferase</keyword>
<dbReference type="InterPro" id="IPR001227">
    <property type="entry name" value="Ac_transferase_dom_sf"/>
</dbReference>
<evidence type="ECO:0000256" key="9">
    <source>
        <dbReference type="SAM" id="MobiDB-lite"/>
    </source>
</evidence>
<dbReference type="Pfam" id="PF14765">
    <property type="entry name" value="PS-DH"/>
    <property type="match status" value="1"/>
</dbReference>
<dbReference type="PROSITE" id="PS52019">
    <property type="entry name" value="PKS_MFAS_DH"/>
    <property type="match status" value="1"/>
</dbReference>
<dbReference type="Pfam" id="PF23114">
    <property type="entry name" value="NAD-bd_HRPKS_sdrA"/>
    <property type="match status" value="1"/>
</dbReference>
<dbReference type="Pfam" id="PF23297">
    <property type="entry name" value="ACP_SdgA_C"/>
    <property type="match status" value="1"/>
</dbReference>
<dbReference type="Gene3D" id="3.40.47.10">
    <property type="match status" value="1"/>
</dbReference>
<dbReference type="Pfam" id="PF00107">
    <property type="entry name" value="ADH_zinc_N"/>
    <property type="match status" value="1"/>
</dbReference>
<dbReference type="SUPFAM" id="SSF52151">
    <property type="entry name" value="FabD/lysophospholipase-like"/>
    <property type="match status" value="1"/>
</dbReference>
<dbReference type="GO" id="GO:0004312">
    <property type="term" value="F:fatty acid synthase activity"/>
    <property type="evidence" value="ECO:0007669"/>
    <property type="project" value="TreeGrafter"/>
</dbReference>
<dbReference type="OrthoDB" id="329835at2759"/>
<dbReference type="GO" id="GO:0006633">
    <property type="term" value="P:fatty acid biosynthetic process"/>
    <property type="evidence" value="ECO:0007669"/>
    <property type="project" value="InterPro"/>
</dbReference>
<name>A0A8H8V3Q2_ORBOL</name>
<dbReference type="InterPro" id="IPR032821">
    <property type="entry name" value="PKS_assoc"/>
</dbReference>
<accession>A0A8H8V3Q2</accession>
<dbReference type="Pfam" id="PF00109">
    <property type="entry name" value="ketoacyl-synt"/>
    <property type="match status" value="2"/>
</dbReference>
<dbReference type="Pfam" id="PF21089">
    <property type="entry name" value="PKS_DH_N"/>
    <property type="match status" value="1"/>
</dbReference>
<dbReference type="InterPro" id="IPR050091">
    <property type="entry name" value="PKS_NRPS_Biosynth_Enz"/>
</dbReference>
<reference evidence="13" key="1">
    <citation type="submission" date="2019-06" db="EMBL/GenBank/DDBJ databases">
        <authorList>
            <person name="Palmer J.M."/>
        </authorList>
    </citation>
    <scope>NUCLEOTIDE SEQUENCE</scope>
    <source>
        <strain evidence="13">TWF679</strain>
    </source>
</reference>
<evidence type="ECO:0000313" key="13">
    <source>
        <dbReference type="EMBL" id="KAF3205958.1"/>
    </source>
</evidence>
<keyword evidence="4" id="KW-0521">NADP</keyword>
<dbReference type="Pfam" id="PF02801">
    <property type="entry name" value="Ketoacyl-synt_C"/>
    <property type="match status" value="1"/>
</dbReference>
<evidence type="ECO:0000259" key="11">
    <source>
        <dbReference type="PROSITE" id="PS52004"/>
    </source>
</evidence>
<evidence type="ECO:0000259" key="12">
    <source>
        <dbReference type="PROSITE" id="PS52019"/>
    </source>
</evidence>
<dbReference type="EMBL" id="WIWT01000061">
    <property type="protein sequence ID" value="KAF3205958.1"/>
    <property type="molecule type" value="Genomic_DNA"/>
</dbReference>
<sequence>MAKGMVGTGQGHSEPLAIVGFAFEFPSGITNPESFWEILANGKIGLGDVPGDRFNLGAFHETKSSDNKSQKAQGYFIKNDISAFDASFFSITAEEAVAMDPQQRLLLQTAYHAFENAGLTLDSISGSKTSVHVGCLSQDYKVGNNKDSEASPKYAATGDEFTILANRLSWFYNLNGPSMSVETACSSSLVALDLACQLLRSGDTDIVSFPSEAPYAWTQGQCKNCILELSEKPAITTQNKGLVAGCSLIHQPDFYIHLDNMGFLSPDNRCHSFDSRANGYARAEGIGVVIVKRLSDAIRDGNVIRTIIRATGSNSDGHTPGITQPSGTSQLALIKDTYKKAGISMNETRYCEAHGTGTTIEDPTESHAIGAAFRAARSSEDPLYIGAVKANIGHMEAASGIAGIIKTVLVLERGVIPPIADLVELNPRIDHTFYKLKFPVELIPWPTKGLRRASVNSFGYGGTNAHVVMDDAHNYLAEHGLKANHNTASLPPVIEREDKINLFGDGGTENIGSTTTSGPYLLMLSAADRDGPQRIANMYTEYLKSMSHLGDTVANSTLCRRLAFTLEKRRSLLPWRGYTIIDPQQLSSSDPIMRGFSVPIQPPSAPCLAFAFTGQGAQWARMGIQFMQYSAFARSIRASAKYLRDFGCCWDLEEELSRDASNSRVNDTDISQPLSTALQIALVDLLEHIQIRPAVVIGHSSGEVAAAYCKGALSQESALRIAYFRGMGGAAEARDPNRNGTMIAVGLGEAEILPIFQELAAKGYEDTYIGCMNSPSNVTVTGDVDQLSILKGILDGRGVFVRKVKVPCAYHSPHMIPIAKKYVQKAGPLERRDARPDDIIQMISYVDGKHVSGERLRELDYWMTNLYSPVRFTENAGGIDRLAFLAKTRGRKKLDLSHRKGMMVTNILEIGPHSALRGPLREIMKTFQHASKTIKYDTVLLRGSTTVEPLLQAVGSLRCCGFNPDISYLNRDEETQETAPLVDLPSYPFKSSSYWSESRRSRDERFRRRKPSELLGTPTPDSQPFCGAWRNYLSRSKSTWMEDHKINNVLLYPGAGMMTMAIEAMNQYALDTLGVVPEAFCLAYVEFVAAIQIPEASSSLEVHTHLRVLGDSYKPGAWFEFTIYSHQGDLWKLNCRGHVRAEANTNSYKIALRGFGAAGATTSPQVDEFYDKTTKSGYQFGRSFQRISKLQSSPLAPGLLQGVIRVYDRVRPDSPGKQGLRAMDWNHIIHPATLDAVLQMTLANVTFTQYAQGSVPVMVPTKLKRLWISSTGLSHPSSSSLSVTTRCEPSGYEHTIQVINERSPEDIKIEITGYEMTIISSKADGPSNLTPPQELHVCWNTAWKALPSVTTDLPSAPKKTELSTSIMGRQLAVEIYLPSSPTLSAIDLGTTLQLQLKAVGYPDPRIIEFEQATGVDNSKADLKIILWDVDRESYLASLGEKSLAILKKVLDSRKNILWVRTSDSPSAHIVDGLSRVVRQEQNMSSFATISTTSSSALDRTNAIYEVIKILLSTSEEGSGDDIPQSFRETSPGGGIEFCLLKENKEVTKKIQSVQRPAEPTSVAWDVDTSGPLKITIAAPGDLSTIYFVEDPSPESLGVGEVEVEVKAVGLNIKDCLAALGTANEKSIGSEIAGVVTRTGLNIKRFRPGDRVCGFATNGIRSLFRNNAELFSLIPDSLTFTQAASIPVNFATALYTLQTTARLSAGETVLIHRGSSGTGQAAIQAALHLGATIFATAGTPEKRELLTTEYGIPQTHIFSSRNNNFVAEIQRLTEGRGVDVVLNALAREQLAGSWECLAPFGRFIEISRQGALVGAQLEKNCSFTTADLAHMCRERPLQASKMIGEALSLFEKGVFRPLQFHQFPVSEVTEALQLIRGRNLSGKVVVNIERSMKVQAIMMPKKQRLFFSDASYVIAGKLGGLGCDIARWMVDRGARHLILLSRSGARTETARALLTDLKNLGVNCVTPACDISSFESVKEALESLVEVVPQVKGCIQASMVLRSALFSNMTHSEWSEALAPKVSGSWNLHAILPEDMDFFILLSSIQGLMGPRTQGNYAAGNTYKDALAQYRTSRGLKAVSLQLGLMDSDGYMAAAENEDEKRMMMAQNSFVPVQRLDFHALLEHYCDATIEIQPDQAQLALGIKLLHVDPDLDPLGTSWGRDAMFQELRRLEATEGAPGGATNSKETVTQLAAARSDEEAADVVIKALTEKLASVVYANGADADNIDRSRPVQSYGVDSLQTIELRGWLLKTFRSDVPTFEILSAPSLNTLALIISERSTFRIK</sequence>
<dbReference type="GO" id="GO:0004315">
    <property type="term" value="F:3-oxoacyl-[acyl-carrier-protein] synthase activity"/>
    <property type="evidence" value="ECO:0007669"/>
    <property type="project" value="InterPro"/>
</dbReference>
<feature type="region of interest" description="C-terminal hotdog fold" evidence="8">
    <location>
        <begin position="1160"/>
        <end position="1325"/>
    </location>
</feature>
<keyword evidence="5" id="KW-0560">Oxidoreductase</keyword>
<dbReference type="Pfam" id="PF08240">
    <property type="entry name" value="ADH_N"/>
    <property type="match status" value="1"/>
</dbReference>
<dbReference type="SUPFAM" id="SSF50129">
    <property type="entry name" value="GroES-like"/>
    <property type="match status" value="1"/>
</dbReference>
<dbReference type="InterPro" id="IPR006162">
    <property type="entry name" value="Ppantetheine_attach_site"/>
</dbReference>
<dbReference type="InterPro" id="IPR049551">
    <property type="entry name" value="PKS_DH_C"/>
</dbReference>
<dbReference type="SMART" id="SM00827">
    <property type="entry name" value="PKS_AT"/>
    <property type="match status" value="1"/>
</dbReference>
<dbReference type="Gene3D" id="3.40.366.10">
    <property type="entry name" value="Malonyl-Coenzyme A Acyl Carrier Protein, domain 2"/>
    <property type="match status" value="1"/>
</dbReference>
<dbReference type="SMART" id="SM00823">
    <property type="entry name" value="PKS_PP"/>
    <property type="match status" value="1"/>
</dbReference>
<feature type="domain" description="Carrier" evidence="10">
    <location>
        <begin position="2198"/>
        <end position="2278"/>
    </location>
</feature>
<dbReference type="SUPFAM" id="SSF53901">
    <property type="entry name" value="Thiolase-like"/>
    <property type="match status" value="1"/>
</dbReference>
<dbReference type="SUPFAM" id="SSF51735">
    <property type="entry name" value="NAD(P)-binding Rossmann-fold domains"/>
    <property type="match status" value="2"/>
</dbReference>
<dbReference type="SMART" id="SM00822">
    <property type="entry name" value="PKS_KR"/>
    <property type="match status" value="1"/>
</dbReference>
<dbReference type="InterPro" id="IPR057326">
    <property type="entry name" value="KR_dom"/>
</dbReference>
<dbReference type="GO" id="GO:0030639">
    <property type="term" value="P:polyketide biosynthetic process"/>
    <property type="evidence" value="ECO:0007669"/>
    <property type="project" value="UniProtKB-ARBA"/>
</dbReference>
<feature type="active site" description="Proton donor; for dehydratase activity" evidence="8">
    <location>
        <position position="1235"/>
    </location>
</feature>
<dbReference type="InterPro" id="IPR020843">
    <property type="entry name" value="ER"/>
</dbReference>
<evidence type="ECO:0000256" key="1">
    <source>
        <dbReference type="ARBA" id="ARBA00022450"/>
    </source>
</evidence>
<evidence type="ECO:0000256" key="8">
    <source>
        <dbReference type="PROSITE-ProRule" id="PRU01363"/>
    </source>
</evidence>
<dbReference type="PROSITE" id="PS00606">
    <property type="entry name" value="KS3_1"/>
    <property type="match status" value="1"/>
</dbReference>
<dbReference type="InterPro" id="IPR049900">
    <property type="entry name" value="PKS_mFAS_DH"/>
</dbReference>
<dbReference type="PROSITE" id="PS50075">
    <property type="entry name" value="CARRIER"/>
    <property type="match status" value="1"/>
</dbReference>
<dbReference type="InterPro" id="IPR042104">
    <property type="entry name" value="PKS_dehydratase_sf"/>
</dbReference>
<keyword evidence="2" id="KW-0597">Phosphoprotein</keyword>